<evidence type="ECO:0000256" key="1">
    <source>
        <dbReference type="ARBA" id="ARBA00004123"/>
    </source>
</evidence>
<keyword evidence="5 11" id="KW-0489">Methyltransferase</keyword>
<dbReference type="SUPFAM" id="SSF53335">
    <property type="entry name" value="S-adenosyl-L-methionine-dependent methyltransferases"/>
    <property type="match status" value="1"/>
</dbReference>
<name>A0ABQ9GDF7_9NEOP</name>
<dbReference type="Proteomes" id="UP001159363">
    <property type="component" value="Chromosome 12"/>
</dbReference>
<feature type="binding site" evidence="11">
    <location>
        <position position="554"/>
    </location>
    <ligand>
        <name>S-adenosyl-L-methionine</name>
        <dbReference type="ChEBI" id="CHEBI:59789"/>
    </ligand>
</feature>
<organism evidence="14 15">
    <name type="scientific">Dryococelus australis</name>
    <dbReference type="NCBI Taxonomy" id="614101"/>
    <lineage>
        <taxon>Eukaryota</taxon>
        <taxon>Metazoa</taxon>
        <taxon>Ecdysozoa</taxon>
        <taxon>Arthropoda</taxon>
        <taxon>Hexapoda</taxon>
        <taxon>Insecta</taxon>
        <taxon>Pterygota</taxon>
        <taxon>Neoptera</taxon>
        <taxon>Polyneoptera</taxon>
        <taxon>Phasmatodea</taxon>
        <taxon>Verophasmatodea</taxon>
        <taxon>Anareolatae</taxon>
        <taxon>Phasmatidae</taxon>
        <taxon>Eurycanthinae</taxon>
        <taxon>Dryococelus</taxon>
    </lineage>
</organism>
<evidence type="ECO:0000256" key="6">
    <source>
        <dbReference type="ARBA" id="ARBA00022679"/>
    </source>
</evidence>
<dbReference type="InterPro" id="IPR029063">
    <property type="entry name" value="SAM-dependent_MTases_sf"/>
</dbReference>
<dbReference type="PRINTS" id="PR02011">
    <property type="entry name" value="RCMTNCL1"/>
</dbReference>
<dbReference type="PANTHER" id="PTHR22808">
    <property type="entry name" value="NCL1 YEAST -RELATED NOL1/NOP2/FMU SUN DOMAIN-CONTAINING"/>
    <property type="match status" value="1"/>
</dbReference>
<gene>
    <name evidence="14" type="ORF">PR048_029467</name>
</gene>
<keyword evidence="10" id="KW-0539">Nucleus</keyword>
<proteinExistence type="inferred from homology"/>
<sequence>MVTAWPATISTSDGGVPFLTVMGKKFRTKHNDKMNFAQKRRAREPPTFERDSIAGRLTPHFCKWESCQMMSPVSGFYSGISRFPLHTHLVSISSALKISMLRAWQLLESELSILKPLTLCSHRRSRSFWETPPYQRLLKTSLLPTITYWFNTQTPRQQVMSMSLEGLPTIFHTPPPLPLRAGTELELLHADIPPVDTTPGYLGNIAEFIQPADTAVSQLSILPQLLFPVLIQLEGPPHPILKHFLRGKEPPLGLANAWLCNLQWPPETTNSPQQVQRLSQSASLPDDQLLNLPARKIPLPSKIQNKWNEDAPRRQPYSDIVRENAEFVKYYKMQKICPEEEWDAFIATLKENLPTAFRITGSKSEASMLLAIVKGQLFKDLLNPTMKGENETSEENDDIQQPICIPWYPDNLAWQLTLSRKDIRRSESYFRLHNFLITETNCGGISRQEVVSMIPPILLDVKPHHKILDMCAAPGSKTVQLIEMLHAEEAVPTGVVVANDVDNNRCYMLVHQAKRLNSPCLLVTNHDSTVMPNITVSGEDGQKTLLKFDRVLADVPCSGDGTLRKNPDIWMKWNSANGNNLHGIQYRIAKRGAELLTVGGRLVYSTCSLNPIEDEAVLHRLLLVDVTSQLPGLKFSRGLSHWIPTSRDLVGYERYEDIPEKWTTLVRPQMFPPAPEDAENFNLDSIRILPHHQDSGGFFIAVLEKLRPLPWESASKAENASEESADVANNSASQEPQRKRRRMQTYKEDPFLFMVKDEPIWPSIREFYDLSEDLLPSQFLTRCKEGKKKNIYLTSPSVRDIVINNEDKLKGIHSIFPYIGSKRKVYVGRKDMITLLNMNSPSFPPHFSLLSVKAREQFEKIEQGSCILVCEDSPPEDKPDYPPLSFITTGWRGAASARAYVSNHDCVRYLRLCGADVSDYGKCQWCSHKSKNPGILGGNLKKRAS</sequence>
<evidence type="ECO:0000256" key="2">
    <source>
        <dbReference type="ARBA" id="ARBA00007494"/>
    </source>
</evidence>
<evidence type="ECO:0000256" key="7">
    <source>
        <dbReference type="ARBA" id="ARBA00022691"/>
    </source>
</evidence>
<feature type="binding site" evidence="11">
    <location>
        <position position="527"/>
    </location>
    <ligand>
        <name>S-adenosyl-L-methionine</name>
        <dbReference type="ChEBI" id="CHEBI:59789"/>
    </ligand>
</feature>
<dbReference type="InterPro" id="IPR001678">
    <property type="entry name" value="MeTrfase_RsmB-F_NOP2_dom"/>
</dbReference>
<feature type="domain" description="SAM-dependent MTase RsmB/NOP-type" evidence="13">
    <location>
        <begin position="345"/>
        <end position="706"/>
    </location>
</feature>
<dbReference type="EMBL" id="JARBHB010000013">
    <property type="protein sequence ID" value="KAJ8870445.1"/>
    <property type="molecule type" value="Genomic_DNA"/>
</dbReference>
<evidence type="ECO:0000256" key="4">
    <source>
        <dbReference type="ARBA" id="ARBA00022555"/>
    </source>
</evidence>
<feature type="active site" description="Nucleophile" evidence="11">
    <location>
        <position position="607"/>
    </location>
</feature>
<feature type="binding site" evidence="11">
    <location>
        <position position="500"/>
    </location>
    <ligand>
        <name>S-adenosyl-L-methionine</name>
        <dbReference type="ChEBI" id="CHEBI:59789"/>
    </ligand>
</feature>
<feature type="region of interest" description="Disordered" evidence="12">
    <location>
        <begin position="717"/>
        <end position="741"/>
    </location>
</feature>
<keyword evidence="7 11" id="KW-0949">S-adenosyl-L-methionine</keyword>
<evidence type="ECO:0000256" key="12">
    <source>
        <dbReference type="SAM" id="MobiDB-lite"/>
    </source>
</evidence>
<comment type="subcellular location">
    <subcellularLocation>
        <location evidence="1">Nucleus</location>
    </subcellularLocation>
</comment>
<evidence type="ECO:0000256" key="11">
    <source>
        <dbReference type="PROSITE-ProRule" id="PRU01023"/>
    </source>
</evidence>
<comment type="similarity">
    <text evidence="2 11">Belongs to the class I-like SAM-binding methyltransferase superfamily. RsmB/NOP family.</text>
</comment>
<dbReference type="Pfam" id="PF01189">
    <property type="entry name" value="Methyltr_RsmB-F"/>
    <property type="match status" value="1"/>
</dbReference>
<evidence type="ECO:0000259" key="13">
    <source>
        <dbReference type="PROSITE" id="PS51686"/>
    </source>
</evidence>
<dbReference type="InterPro" id="IPR023270">
    <property type="entry name" value="RCMT_NCL1"/>
</dbReference>
<reference evidence="14 15" key="1">
    <citation type="submission" date="2023-02" db="EMBL/GenBank/DDBJ databases">
        <title>LHISI_Scaffold_Assembly.</title>
        <authorList>
            <person name="Stuart O.P."/>
            <person name="Cleave R."/>
            <person name="Magrath M.J.L."/>
            <person name="Mikheyev A.S."/>
        </authorList>
    </citation>
    <scope>NUCLEOTIDE SEQUENCE [LARGE SCALE GENOMIC DNA]</scope>
    <source>
        <strain evidence="14">Daus_M_001</strain>
        <tissue evidence="14">Leg muscle</tissue>
    </source>
</reference>
<dbReference type="InterPro" id="IPR023267">
    <property type="entry name" value="RCMT"/>
</dbReference>
<dbReference type="PROSITE" id="PS01153">
    <property type="entry name" value="NOL1_NOP2_SUN"/>
    <property type="match status" value="1"/>
</dbReference>
<accession>A0ABQ9GDF7</accession>
<evidence type="ECO:0000256" key="10">
    <source>
        <dbReference type="ARBA" id="ARBA00023242"/>
    </source>
</evidence>
<evidence type="ECO:0000256" key="3">
    <source>
        <dbReference type="ARBA" id="ARBA00012629"/>
    </source>
</evidence>
<keyword evidence="9 11" id="KW-0694">RNA-binding</keyword>
<keyword evidence="15" id="KW-1185">Reference proteome</keyword>
<evidence type="ECO:0000256" key="9">
    <source>
        <dbReference type="ARBA" id="ARBA00022884"/>
    </source>
</evidence>
<evidence type="ECO:0000313" key="15">
    <source>
        <dbReference type="Proteomes" id="UP001159363"/>
    </source>
</evidence>
<keyword evidence="8" id="KW-0819">tRNA processing</keyword>
<evidence type="ECO:0000256" key="5">
    <source>
        <dbReference type="ARBA" id="ARBA00022603"/>
    </source>
</evidence>
<dbReference type="InterPro" id="IPR018314">
    <property type="entry name" value="RsmB/NOL1/NOP2-like_CS"/>
</dbReference>
<dbReference type="InterPro" id="IPR057286">
    <property type="entry name" value="PUA_NSUN2"/>
</dbReference>
<dbReference type="InterPro" id="IPR057285">
    <property type="entry name" value="Pre-PUA_NSUN2"/>
</dbReference>
<dbReference type="PRINTS" id="PR02008">
    <property type="entry name" value="RCMTFAMILY"/>
</dbReference>
<dbReference type="InterPro" id="IPR049560">
    <property type="entry name" value="MeTrfase_RsmB-F_NOP2_cat"/>
</dbReference>
<evidence type="ECO:0000313" key="14">
    <source>
        <dbReference type="EMBL" id="KAJ8870445.1"/>
    </source>
</evidence>
<comment type="caution">
    <text evidence="14">The sequence shown here is derived from an EMBL/GenBank/DDBJ whole genome shotgun (WGS) entry which is preliminary data.</text>
</comment>
<evidence type="ECO:0000256" key="8">
    <source>
        <dbReference type="ARBA" id="ARBA00022694"/>
    </source>
</evidence>
<dbReference type="Gene3D" id="3.40.50.150">
    <property type="entry name" value="Vaccinia Virus protein VP39"/>
    <property type="match status" value="1"/>
</dbReference>
<dbReference type="PROSITE" id="PS51686">
    <property type="entry name" value="SAM_MT_RSMB_NOP"/>
    <property type="match status" value="1"/>
</dbReference>
<protein>
    <recommendedName>
        <fullName evidence="3">tRNA (cytosine(34)-C(5))-methyltransferase</fullName>
        <ecNumber evidence="3">2.1.1.203</ecNumber>
    </recommendedName>
</protein>
<dbReference type="Pfam" id="PF25378">
    <property type="entry name" value="PUA_NSUN2"/>
    <property type="match status" value="1"/>
</dbReference>
<dbReference type="Pfam" id="PF25376">
    <property type="entry name" value="Pre-PUA_NSUN2"/>
    <property type="match status" value="1"/>
</dbReference>
<dbReference type="PANTHER" id="PTHR22808:SF1">
    <property type="entry name" value="RNA CYTOSINE-C(5)-METHYLTRANSFERASE NSUN2-RELATED"/>
    <property type="match status" value="1"/>
</dbReference>
<keyword evidence="6 11" id="KW-0808">Transferase</keyword>
<feature type="binding site" evidence="11">
    <location>
        <begin position="471"/>
        <end position="477"/>
    </location>
    <ligand>
        <name>S-adenosyl-L-methionine</name>
        <dbReference type="ChEBI" id="CHEBI:59789"/>
    </ligand>
</feature>
<keyword evidence="4" id="KW-0820">tRNA-binding</keyword>
<dbReference type="EC" id="2.1.1.203" evidence="3"/>